<evidence type="ECO:0000313" key="6">
    <source>
        <dbReference type="Proteomes" id="UP001497497"/>
    </source>
</evidence>
<dbReference type="CDD" id="cd00037">
    <property type="entry name" value="CLECT"/>
    <property type="match status" value="1"/>
</dbReference>
<keyword evidence="6" id="KW-1185">Reference proteome</keyword>
<feature type="region of interest" description="Disordered" evidence="1">
    <location>
        <begin position="312"/>
        <end position="333"/>
    </location>
</feature>
<feature type="region of interest" description="Disordered" evidence="1">
    <location>
        <begin position="363"/>
        <end position="384"/>
    </location>
</feature>
<keyword evidence="2" id="KW-0472">Membrane</keyword>
<accession>A0AAV2IC41</accession>
<proteinExistence type="predicted"/>
<evidence type="ECO:0000256" key="3">
    <source>
        <dbReference type="SAM" id="SignalP"/>
    </source>
</evidence>
<feature type="domain" description="C-type lectin" evidence="4">
    <location>
        <begin position="49"/>
        <end position="161"/>
    </location>
</feature>
<feature type="signal peptide" evidence="3">
    <location>
        <begin position="1"/>
        <end position="29"/>
    </location>
</feature>
<comment type="caution">
    <text evidence="5">The sequence shown here is derived from an EMBL/GenBank/DDBJ whole genome shotgun (WGS) entry which is preliminary data.</text>
</comment>
<dbReference type="InterPro" id="IPR016186">
    <property type="entry name" value="C-type_lectin-like/link_sf"/>
</dbReference>
<feature type="chain" id="PRO_5043707646" description="C-type lectin domain-containing protein" evidence="3">
    <location>
        <begin position="30"/>
        <end position="420"/>
    </location>
</feature>
<evidence type="ECO:0000256" key="1">
    <source>
        <dbReference type="SAM" id="MobiDB-lite"/>
    </source>
</evidence>
<protein>
    <recommendedName>
        <fullName evidence="4">C-type lectin domain-containing protein</fullName>
    </recommendedName>
</protein>
<name>A0AAV2IC41_LYMST</name>
<dbReference type="InterPro" id="IPR016187">
    <property type="entry name" value="CTDL_fold"/>
</dbReference>
<keyword evidence="3" id="KW-0732">Signal</keyword>
<dbReference type="PROSITE" id="PS50041">
    <property type="entry name" value="C_TYPE_LECTIN_2"/>
    <property type="match status" value="1"/>
</dbReference>
<dbReference type="AlphaFoldDB" id="A0AAV2IC41"/>
<gene>
    <name evidence="5" type="ORF">GSLYS_00016902001</name>
</gene>
<dbReference type="Proteomes" id="UP001497497">
    <property type="component" value="Unassembled WGS sequence"/>
</dbReference>
<feature type="compositionally biased region" description="Basic and acidic residues" evidence="1">
    <location>
        <begin position="363"/>
        <end position="376"/>
    </location>
</feature>
<dbReference type="InterPro" id="IPR001304">
    <property type="entry name" value="C-type_lectin-like"/>
</dbReference>
<organism evidence="5 6">
    <name type="scientific">Lymnaea stagnalis</name>
    <name type="common">Great pond snail</name>
    <name type="synonym">Helix stagnalis</name>
    <dbReference type="NCBI Taxonomy" id="6523"/>
    <lineage>
        <taxon>Eukaryota</taxon>
        <taxon>Metazoa</taxon>
        <taxon>Spiralia</taxon>
        <taxon>Lophotrochozoa</taxon>
        <taxon>Mollusca</taxon>
        <taxon>Gastropoda</taxon>
        <taxon>Heterobranchia</taxon>
        <taxon>Euthyneura</taxon>
        <taxon>Panpulmonata</taxon>
        <taxon>Hygrophila</taxon>
        <taxon>Lymnaeoidea</taxon>
        <taxon>Lymnaeidae</taxon>
        <taxon>Lymnaea</taxon>
    </lineage>
</organism>
<evidence type="ECO:0000256" key="2">
    <source>
        <dbReference type="SAM" id="Phobius"/>
    </source>
</evidence>
<evidence type="ECO:0000259" key="4">
    <source>
        <dbReference type="PROSITE" id="PS50041"/>
    </source>
</evidence>
<dbReference type="Gene3D" id="3.10.100.10">
    <property type="entry name" value="Mannose-Binding Protein A, subunit A"/>
    <property type="match status" value="1"/>
</dbReference>
<reference evidence="5 6" key="1">
    <citation type="submission" date="2024-04" db="EMBL/GenBank/DDBJ databases">
        <authorList>
            <consortium name="Genoscope - CEA"/>
            <person name="William W."/>
        </authorList>
    </citation>
    <scope>NUCLEOTIDE SEQUENCE [LARGE SCALE GENOMIC DNA]</scope>
</reference>
<evidence type="ECO:0000313" key="5">
    <source>
        <dbReference type="EMBL" id="CAL1543368.1"/>
    </source>
</evidence>
<feature type="transmembrane region" description="Helical" evidence="2">
    <location>
        <begin position="256"/>
        <end position="278"/>
    </location>
</feature>
<dbReference type="SUPFAM" id="SSF56436">
    <property type="entry name" value="C-type lectin-like"/>
    <property type="match status" value="1"/>
</dbReference>
<keyword evidence="2" id="KW-1133">Transmembrane helix</keyword>
<dbReference type="EMBL" id="CAXITT010000544">
    <property type="protein sequence ID" value="CAL1543368.1"/>
    <property type="molecule type" value="Genomic_DNA"/>
</dbReference>
<sequence length="420" mass="46325">MLQFRKQNQFQMLFTLLYISLNFLTPTKGLPCKVTKNSGTLETLTIISFNNKCYLFGKEKVSYDNAYYFCSRNEGVLTDVVVGFGTLIEQALNESSTLEADYWIGLFWTSIWSEYIWASGANYNKLEAFKSDLVGKCVKFSSSSKTFENVRCGLDYAPICMFSDINDNETSRCSNVCKAVQGKYGQTTTALTTTLITPNSSLETTTSPLTWTTTEGNTTSKNCNYCTECDCDKGHEAATKTPYIGQEASLPSTTPLAVLAALLTASLLANAIAFVMFWRLRCKNRTDETHKPISMVDILSVDSSSLNQAHTNQETRDGYDIYTDPESPGYQDVEPKMSVARNITSDVSKGASVEIDSQPYSQLDREGAQKLTKASEEGSVYGPESFMAATSKSNQDSGIALKQDNSGDALNLYSIYDSSL</sequence>
<keyword evidence="2" id="KW-0812">Transmembrane</keyword>